<evidence type="ECO:0000313" key="2">
    <source>
        <dbReference type="Proteomes" id="UP001151760"/>
    </source>
</evidence>
<evidence type="ECO:0000313" key="1">
    <source>
        <dbReference type="EMBL" id="GJT06464.1"/>
    </source>
</evidence>
<keyword evidence="2" id="KW-1185">Reference proteome</keyword>
<dbReference type="PANTHER" id="PTHR47481:SF39">
    <property type="entry name" value="TRANSCRIPTION FACTOR INTERACTOR AND REGULATOR CCHC(ZN) FAMILY"/>
    <property type="match status" value="1"/>
</dbReference>
<dbReference type="Proteomes" id="UP001151760">
    <property type="component" value="Unassembled WGS sequence"/>
</dbReference>
<dbReference type="Pfam" id="PF14223">
    <property type="entry name" value="Retrotran_gag_2"/>
    <property type="match status" value="1"/>
</dbReference>
<dbReference type="PANTHER" id="PTHR47481">
    <property type="match status" value="1"/>
</dbReference>
<dbReference type="EMBL" id="BQNB010012671">
    <property type="protein sequence ID" value="GJT06464.1"/>
    <property type="molecule type" value="Genomic_DNA"/>
</dbReference>
<accession>A0ABQ5AZC6</accession>
<proteinExistence type="predicted"/>
<name>A0ABQ5AZC6_9ASTR</name>
<organism evidence="1 2">
    <name type="scientific">Tanacetum coccineum</name>
    <dbReference type="NCBI Taxonomy" id="301880"/>
    <lineage>
        <taxon>Eukaryota</taxon>
        <taxon>Viridiplantae</taxon>
        <taxon>Streptophyta</taxon>
        <taxon>Embryophyta</taxon>
        <taxon>Tracheophyta</taxon>
        <taxon>Spermatophyta</taxon>
        <taxon>Magnoliopsida</taxon>
        <taxon>eudicotyledons</taxon>
        <taxon>Gunneridae</taxon>
        <taxon>Pentapetalae</taxon>
        <taxon>asterids</taxon>
        <taxon>campanulids</taxon>
        <taxon>Asterales</taxon>
        <taxon>Asteraceae</taxon>
        <taxon>Asteroideae</taxon>
        <taxon>Anthemideae</taxon>
        <taxon>Anthemidinae</taxon>
        <taxon>Tanacetum</taxon>
    </lineage>
</organism>
<gene>
    <name evidence="1" type="ORF">Tco_0840926</name>
</gene>
<protein>
    <submittedName>
        <fullName evidence="1">Uncharacterized protein</fullName>
    </submittedName>
</protein>
<comment type="caution">
    <text evidence="1">The sequence shown here is derived from an EMBL/GenBank/DDBJ whole genome shotgun (WGS) entry which is preliminary data.</text>
</comment>
<reference evidence="1" key="2">
    <citation type="submission" date="2022-01" db="EMBL/GenBank/DDBJ databases">
        <authorList>
            <person name="Yamashiro T."/>
            <person name="Shiraishi A."/>
            <person name="Satake H."/>
            <person name="Nakayama K."/>
        </authorList>
    </citation>
    <scope>NUCLEOTIDE SEQUENCE</scope>
</reference>
<reference evidence="1" key="1">
    <citation type="journal article" date="2022" name="Int. J. Mol. Sci.">
        <title>Draft Genome of Tanacetum Coccineum: Genomic Comparison of Closely Related Tanacetum-Family Plants.</title>
        <authorList>
            <person name="Yamashiro T."/>
            <person name="Shiraishi A."/>
            <person name="Nakayama K."/>
            <person name="Satake H."/>
        </authorList>
    </citation>
    <scope>NUCLEOTIDE SEQUENCE</scope>
</reference>
<sequence>MQESIDKNKADADKQFSELLQLLKALQPPTTLPTTIPLFEENRQKLIDDLDEPLMVLESDGMINKNEFAVVAPVVAVAPIVVAPIAVAPVAPVVVTPVEPSFIPLGRKIKQNQAEQKLGCEICLQERVPAQRRTWDPGITQYDILKQHLEDKVKSVEDIVGFGAEQVILVRDDRTKTEVCEFVGKNALVLTTVEYKGLEFQTSFLDASRNFMRQDIVLLWTCENNGKPSKTKIDDLRKVSSSVLRHIHKQHYNLAHHEMPDSIMSNLDFRANDFSSMYPHITLHWSFKEASFRHVQGTTSCDLWLSLEKAYTPHSISREYTLKTQLLIIEMHGDETPDVYLNRAQEYADALAAIGEPVKDIDLVMLDVLGLCEEYNGLKTTITARQSPTAFNELHALLSDHDYMFGKTCTPVPSITSSFAANYAVGSPSMLEARQAQLSELTAQLSALDFQFLPIATI</sequence>